<dbReference type="EMBL" id="NQVE01000215">
    <property type="protein sequence ID" value="RAL38183.1"/>
    <property type="molecule type" value="Genomic_DNA"/>
</dbReference>
<comment type="caution">
    <text evidence="2">The sequence shown here is derived from an EMBL/GenBank/DDBJ whole genome shotgun (WGS) entry which is preliminary data.</text>
</comment>
<evidence type="ECO:0000313" key="3">
    <source>
        <dbReference type="Proteomes" id="UP000249390"/>
    </source>
</evidence>
<organism evidence="2 3">
    <name type="scientific">Cuscuta australis</name>
    <dbReference type="NCBI Taxonomy" id="267555"/>
    <lineage>
        <taxon>Eukaryota</taxon>
        <taxon>Viridiplantae</taxon>
        <taxon>Streptophyta</taxon>
        <taxon>Embryophyta</taxon>
        <taxon>Tracheophyta</taxon>
        <taxon>Spermatophyta</taxon>
        <taxon>Magnoliopsida</taxon>
        <taxon>eudicotyledons</taxon>
        <taxon>Gunneridae</taxon>
        <taxon>Pentapetalae</taxon>
        <taxon>asterids</taxon>
        <taxon>lamiids</taxon>
        <taxon>Solanales</taxon>
        <taxon>Convolvulaceae</taxon>
        <taxon>Cuscuteae</taxon>
        <taxon>Cuscuta</taxon>
        <taxon>Cuscuta subgen. Grammica</taxon>
        <taxon>Cuscuta sect. Cleistogrammica</taxon>
    </lineage>
</organism>
<feature type="compositionally biased region" description="Polar residues" evidence="1">
    <location>
        <begin position="1"/>
        <end position="13"/>
    </location>
</feature>
<gene>
    <name evidence="2" type="ORF">DM860_000877</name>
</gene>
<protein>
    <submittedName>
        <fullName evidence="2">Uncharacterized protein</fullName>
    </submittedName>
</protein>
<sequence>MGLKPGTQTQPQWLSPKPTDHILPKASAHTQKNALDIANNIAQCVYRGISKMHRHLTDSTLQFEHKSRWRKSHKHFNVVTKKTNSALLISFSHNKDTTNCIRIL</sequence>
<proteinExistence type="predicted"/>
<evidence type="ECO:0000256" key="1">
    <source>
        <dbReference type="SAM" id="MobiDB-lite"/>
    </source>
</evidence>
<reference evidence="2 3" key="1">
    <citation type="submission" date="2018-06" db="EMBL/GenBank/DDBJ databases">
        <title>The Genome of Cuscuta australis (Dodder) Provides Insight into the Evolution of Plant Parasitism.</title>
        <authorList>
            <person name="Liu H."/>
        </authorList>
    </citation>
    <scope>NUCLEOTIDE SEQUENCE [LARGE SCALE GENOMIC DNA]</scope>
    <source>
        <strain evidence="3">cv. Yunnan</strain>
        <tissue evidence="2">Vines</tissue>
    </source>
</reference>
<keyword evidence="3" id="KW-1185">Reference proteome</keyword>
<feature type="region of interest" description="Disordered" evidence="1">
    <location>
        <begin position="1"/>
        <end position="23"/>
    </location>
</feature>
<dbReference type="Proteomes" id="UP000249390">
    <property type="component" value="Unassembled WGS sequence"/>
</dbReference>
<accession>A0A328D2S5</accession>
<name>A0A328D2S5_9ASTE</name>
<dbReference type="AlphaFoldDB" id="A0A328D2S5"/>
<evidence type="ECO:0000313" key="2">
    <source>
        <dbReference type="EMBL" id="RAL38183.1"/>
    </source>
</evidence>